<dbReference type="EMBL" id="CP003969">
    <property type="protein sequence ID" value="AGP42421.1"/>
    <property type="molecule type" value="Genomic_DNA"/>
</dbReference>
<keyword evidence="13" id="KW-0175">Coiled coil</keyword>
<evidence type="ECO:0000256" key="9">
    <source>
        <dbReference type="ARBA" id="ARBA00025198"/>
    </source>
</evidence>
<evidence type="ECO:0000256" key="7">
    <source>
        <dbReference type="ARBA" id="ARBA00023136"/>
    </source>
</evidence>
<keyword evidence="3 12" id="KW-0812">Transmembrane</keyword>
<evidence type="ECO:0000256" key="10">
    <source>
        <dbReference type="ARBA" id="ARBA00025614"/>
    </source>
</evidence>
<comment type="subcellular location">
    <subcellularLocation>
        <location evidence="12">Cell membrane</location>
        <topology evidence="12">Single-pass membrane protein</topology>
    </subcellularLocation>
    <subcellularLocation>
        <location evidence="11">Endomembrane system</location>
        <topology evidence="11">Single-pass membrane protein</topology>
    </subcellularLocation>
</comment>
<keyword evidence="7 12" id="KW-0472">Membrane</keyword>
<organism evidence="16 17">
    <name type="scientific">Sorangium cellulosum So0157-2</name>
    <dbReference type="NCBI Taxonomy" id="1254432"/>
    <lineage>
        <taxon>Bacteria</taxon>
        <taxon>Pseudomonadati</taxon>
        <taxon>Myxococcota</taxon>
        <taxon>Polyangia</taxon>
        <taxon>Polyangiales</taxon>
        <taxon>Polyangiaceae</taxon>
        <taxon>Sorangium</taxon>
    </lineage>
</organism>
<evidence type="ECO:0000313" key="17">
    <source>
        <dbReference type="Proteomes" id="UP000014803"/>
    </source>
</evidence>
<evidence type="ECO:0000256" key="14">
    <source>
        <dbReference type="SAM" id="MobiDB-lite"/>
    </source>
</evidence>
<dbReference type="eggNOG" id="COG0711">
    <property type="taxonomic scope" value="Bacteria"/>
</dbReference>
<dbReference type="CDD" id="cd06503">
    <property type="entry name" value="ATP-synt_Fo_b"/>
    <property type="match status" value="1"/>
</dbReference>
<dbReference type="OrthoDB" id="5517992at2"/>
<feature type="compositionally biased region" description="Low complexity" evidence="14">
    <location>
        <begin position="91"/>
        <end position="101"/>
    </location>
</feature>
<keyword evidence="4 12" id="KW-0375">Hydrogen ion transport</keyword>
<proteinExistence type="inferred from homology"/>
<evidence type="ECO:0000256" key="5">
    <source>
        <dbReference type="ARBA" id="ARBA00022989"/>
    </source>
</evidence>
<dbReference type="GO" id="GO:0012505">
    <property type="term" value="C:endomembrane system"/>
    <property type="evidence" value="ECO:0007669"/>
    <property type="project" value="UniProtKB-SubCell"/>
</dbReference>
<dbReference type="GO" id="GO:0005886">
    <property type="term" value="C:plasma membrane"/>
    <property type="evidence" value="ECO:0007669"/>
    <property type="project" value="UniProtKB-SubCell"/>
</dbReference>
<feature type="coiled-coil region" evidence="13">
    <location>
        <begin position="203"/>
        <end position="258"/>
    </location>
</feature>
<feature type="compositionally biased region" description="Basic and acidic residues" evidence="14">
    <location>
        <begin position="115"/>
        <end position="127"/>
    </location>
</feature>
<dbReference type="GO" id="GO:0046933">
    <property type="term" value="F:proton-transporting ATP synthase activity, rotational mechanism"/>
    <property type="evidence" value="ECO:0007669"/>
    <property type="project" value="UniProtKB-UniRule"/>
</dbReference>
<dbReference type="RefSeq" id="WP_020742358.1">
    <property type="nucleotide sequence ID" value="NC_021658.1"/>
</dbReference>
<comment type="function">
    <text evidence="9 12">F(1)F(0) ATP synthase produces ATP from ADP in the presence of a proton or sodium gradient. F-type ATPases consist of two structural domains, F(1) containing the extramembraneous catalytic core and F(0) containing the membrane proton channel, linked together by a central stalk and a peripheral stalk. During catalysis, ATP synthesis in the catalytic domain of F(1) is coupled via a rotary mechanism of the central stalk subunits to proton translocation.</text>
</comment>
<keyword evidence="6 12" id="KW-0406">Ion transport</keyword>
<accession>S4YDI7</accession>
<dbReference type="AlphaFoldDB" id="S4YDI7"/>
<evidence type="ECO:0000256" key="2">
    <source>
        <dbReference type="ARBA" id="ARBA00022547"/>
    </source>
</evidence>
<evidence type="ECO:0000256" key="13">
    <source>
        <dbReference type="SAM" id="Coils"/>
    </source>
</evidence>
<dbReference type="PATRIC" id="fig|1254432.3.peg.11876"/>
<evidence type="ECO:0000256" key="1">
    <source>
        <dbReference type="ARBA" id="ARBA00022448"/>
    </source>
</evidence>
<evidence type="ECO:0000256" key="4">
    <source>
        <dbReference type="ARBA" id="ARBA00022781"/>
    </source>
</evidence>
<evidence type="ECO:0000256" key="6">
    <source>
        <dbReference type="ARBA" id="ARBA00023065"/>
    </source>
</evidence>
<dbReference type="HOGENOM" id="CLU_833936_0_0_7"/>
<dbReference type="Proteomes" id="UP000014803">
    <property type="component" value="Chromosome"/>
</dbReference>
<dbReference type="KEGG" id="scu:SCE1572_52695"/>
<keyword evidence="15" id="KW-0732">Signal</keyword>
<name>S4YDI7_SORCE</name>
<reference evidence="16 17" key="1">
    <citation type="journal article" date="2013" name="Sci. Rep.">
        <title>Extraordinary expansion of a Sorangium cellulosum genome from an alkaline milieu.</title>
        <authorList>
            <person name="Han K."/>
            <person name="Li Z.F."/>
            <person name="Peng R."/>
            <person name="Zhu L.P."/>
            <person name="Zhou T."/>
            <person name="Wang L.G."/>
            <person name="Li S.G."/>
            <person name="Zhang X.B."/>
            <person name="Hu W."/>
            <person name="Wu Z.H."/>
            <person name="Qin N."/>
            <person name="Li Y.Z."/>
        </authorList>
    </citation>
    <scope>NUCLEOTIDE SEQUENCE [LARGE SCALE GENOMIC DNA]</scope>
    <source>
        <strain evidence="16 17">So0157-2</strain>
    </source>
</reference>
<dbReference type="Pfam" id="PF00430">
    <property type="entry name" value="ATP-synt_B"/>
    <property type="match status" value="1"/>
</dbReference>
<evidence type="ECO:0000256" key="11">
    <source>
        <dbReference type="ARBA" id="ARBA00037847"/>
    </source>
</evidence>
<keyword evidence="5 12" id="KW-1133">Transmembrane helix</keyword>
<keyword evidence="2 12" id="KW-0138">CF(0)</keyword>
<feature type="region of interest" description="Disordered" evidence="14">
    <location>
        <begin position="23"/>
        <end position="134"/>
    </location>
</feature>
<dbReference type="HAMAP" id="MF_01398">
    <property type="entry name" value="ATP_synth_b_bprime"/>
    <property type="match status" value="1"/>
</dbReference>
<comment type="function">
    <text evidence="10">Component of the F(0) channel, it forms part of the peripheral stalk, linking F(1) to F(0). The b'-subunit is a diverged and duplicated form of b found in plants and photosynthetic bacteria.</text>
</comment>
<dbReference type="PANTHER" id="PTHR34264:SF3">
    <property type="entry name" value="ATP SYNTHASE SUBUNIT B, CHLOROPLASTIC"/>
    <property type="match status" value="1"/>
</dbReference>
<feature type="chain" id="PRO_5004526192" description="ATP synthase subunit b" evidence="15">
    <location>
        <begin position="26"/>
        <end position="349"/>
    </location>
</feature>
<evidence type="ECO:0000256" key="12">
    <source>
        <dbReference type="HAMAP-Rule" id="MF_01398"/>
    </source>
</evidence>
<keyword evidence="8 12" id="KW-0066">ATP synthesis</keyword>
<protein>
    <recommendedName>
        <fullName evidence="12">ATP synthase subunit b</fullName>
    </recommendedName>
    <alternativeName>
        <fullName evidence="12">ATP synthase F(0) sector subunit b</fullName>
    </alternativeName>
    <alternativeName>
        <fullName evidence="12">ATPase subunit I</fullName>
    </alternativeName>
    <alternativeName>
        <fullName evidence="12">F-type ATPase subunit b</fullName>
        <shortName evidence="12">F-ATPase subunit b</shortName>
    </alternativeName>
</protein>
<dbReference type="STRING" id="1254432.SCE1572_52695"/>
<feature type="compositionally biased region" description="Low complexity" evidence="14">
    <location>
        <begin position="23"/>
        <end position="42"/>
    </location>
</feature>
<keyword evidence="1 12" id="KW-0813">Transport</keyword>
<sequence length="349" mass="37670">MKKTLRRSSLALGLAAALTAGSALAQQPAAQPHAQPQPAAQPGLPPGHPPVGAQPAQPGAAQPGAAQPGAAQPTPRPRDAQPGRPLGPGGRPLVPGHGLRPQPGMQRARTAPPETTEHASHGEEHCPGHGPTDPPPHVNWWHGLIGVNNEAAAKGGINALLWRYHNEQNPCDPKNEPPPFLASVLNVSLLAFIIYRFGRKPIAEALRKRKQTITQELDNASRLKEEAEKRLDEYEDKLTRLEETLAELKAEHASQAEREKAHVLAEAEQRRVRMRRDAEFRIEQELKAARVMLLQEAVQSAVAAAEELLRQRVGREDLDRANEEYLKAIPAAVSAGATRRGAQTTGAAI</sequence>
<evidence type="ECO:0000256" key="8">
    <source>
        <dbReference type="ARBA" id="ARBA00023310"/>
    </source>
</evidence>
<keyword evidence="12" id="KW-1003">Cell membrane</keyword>
<dbReference type="InterPro" id="IPR002146">
    <property type="entry name" value="ATP_synth_b/b'su_bac/chlpt"/>
</dbReference>
<feature type="signal peptide" evidence="15">
    <location>
        <begin position="1"/>
        <end position="25"/>
    </location>
</feature>
<comment type="subunit">
    <text evidence="12">F-type ATPases have 2 components, F(1) - the catalytic core - and F(0) - the membrane proton channel. F(1) has five subunits: alpha(3), beta(3), gamma(1), delta(1), epsilon(1). F(0) has three main subunits: a(1), b(2) and c(10-14). The alpha and beta chains form an alternating ring which encloses part of the gamma chain. F(1) is attached to F(0) by a central stalk formed by the gamma and epsilon chains, while a peripheral stalk is formed by the delta and b chains.</text>
</comment>
<evidence type="ECO:0000256" key="15">
    <source>
        <dbReference type="SAM" id="SignalP"/>
    </source>
</evidence>
<dbReference type="PANTHER" id="PTHR34264">
    <property type="entry name" value="ATP SYNTHASE SUBUNIT B, CHLOROPLASTIC"/>
    <property type="match status" value="1"/>
</dbReference>
<evidence type="ECO:0000256" key="3">
    <source>
        <dbReference type="ARBA" id="ARBA00022692"/>
    </source>
</evidence>
<dbReference type="GO" id="GO:0045259">
    <property type="term" value="C:proton-transporting ATP synthase complex"/>
    <property type="evidence" value="ECO:0007669"/>
    <property type="project" value="UniProtKB-KW"/>
</dbReference>
<feature type="compositionally biased region" description="Low complexity" evidence="14">
    <location>
        <begin position="50"/>
        <end position="73"/>
    </location>
</feature>
<gene>
    <name evidence="12" type="primary">atpF</name>
    <name evidence="16" type="ORF">SCE1572_52695</name>
</gene>
<comment type="similarity">
    <text evidence="12">Belongs to the ATPase B chain family.</text>
</comment>
<evidence type="ECO:0000313" key="16">
    <source>
        <dbReference type="EMBL" id="AGP42421.1"/>
    </source>
</evidence>